<accession>A0A1G7GNN9</accession>
<organism evidence="1 2">
    <name type="scientific">Pricia antarctica</name>
    <dbReference type="NCBI Taxonomy" id="641691"/>
    <lineage>
        <taxon>Bacteria</taxon>
        <taxon>Pseudomonadati</taxon>
        <taxon>Bacteroidota</taxon>
        <taxon>Flavobacteriia</taxon>
        <taxon>Flavobacteriales</taxon>
        <taxon>Flavobacteriaceae</taxon>
        <taxon>Pricia</taxon>
    </lineage>
</organism>
<dbReference type="STRING" id="641691.SAMN05421636_108223"/>
<sequence length="35" mass="4121">MLVFKKNKSLLLNNLDFKALHCMSVFLHVLPVFFI</sequence>
<dbReference type="AlphaFoldDB" id="A0A1G7GNN9"/>
<gene>
    <name evidence="1" type="ORF">SAMN05421636_108223</name>
</gene>
<evidence type="ECO:0000313" key="1">
    <source>
        <dbReference type="EMBL" id="SDE89744.1"/>
    </source>
</evidence>
<evidence type="ECO:0000313" key="2">
    <source>
        <dbReference type="Proteomes" id="UP000199109"/>
    </source>
</evidence>
<name>A0A1G7GNN9_9FLAO</name>
<proteinExistence type="predicted"/>
<reference evidence="1 2" key="1">
    <citation type="submission" date="2016-10" db="EMBL/GenBank/DDBJ databases">
        <authorList>
            <person name="de Groot N.N."/>
        </authorList>
    </citation>
    <scope>NUCLEOTIDE SEQUENCE [LARGE SCALE GENOMIC DNA]</scope>
    <source>
        <strain evidence="1 2">DSM 23421</strain>
    </source>
</reference>
<protein>
    <submittedName>
        <fullName evidence="1">Uncharacterized protein</fullName>
    </submittedName>
</protein>
<keyword evidence="2" id="KW-1185">Reference proteome</keyword>
<dbReference type="EMBL" id="FNAO01000008">
    <property type="protein sequence ID" value="SDE89744.1"/>
    <property type="molecule type" value="Genomic_DNA"/>
</dbReference>
<dbReference type="Proteomes" id="UP000199109">
    <property type="component" value="Unassembled WGS sequence"/>
</dbReference>